<dbReference type="EnsemblPlants" id="AET6Gv20476600.24">
    <property type="protein sequence ID" value="AET6Gv20476600.24"/>
    <property type="gene ID" value="AET6Gv20476600"/>
</dbReference>
<dbReference type="PANTHER" id="PTHR36725">
    <property type="entry name" value="SENESCENCE-ASSOCIATED PROTEIN AAF, CHLOROLPLASTIC"/>
    <property type="match status" value="1"/>
</dbReference>
<dbReference type="GO" id="GO:0034599">
    <property type="term" value="P:cellular response to oxidative stress"/>
    <property type="evidence" value="ECO:0007669"/>
    <property type="project" value="TreeGrafter"/>
</dbReference>
<reference evidence="1" key="3">
    <citation type="journal article" date="2017" name="Nature">
        <title>Genome sequence of the progenitor of the wheat D genome Aegilops tauschii.</title>
        <authorList>
            <person name="Luo M.C."/>
            <person name="Gu Y.Q."/>
            <person name="Puiu D."/>
            <person name="Wang H."/>
            <person name="Twardziok S.O."/>
            <person name="Deal K.R."/>
            <person name="Huo N."/>
            <person name="Zhu T."/>
            <person name="Wang L."/>
            <person name="Wang Y."/>
            <person name="McGuire P.E."/>
            <person name="Liu S."/>
            <person name="Long H."/>
            <person name="Ramasamy R.K."/>
            <person name="Rodriguez J.C."/>
            <person name="Van S.L."/>
            <person name="Yuan L."/>
            <person name="Wang Z."/>
            <person name="Xia Z."/>
            <person name="Xiao L."/>
            <person name="Anderson O.D."/>
            <person name="Ouyang S."/>
            <person name="Liang Y."/>
            <person name="Zimin A.V."/>
            <person name="Pertea G."/>
            <person name="Qi P."/>
            <person name="Bennetzen J.L."/>
            <person name="Dai X."/>
            <person name="Dawson M.W."/>
            <person name="Muller H.G."/>
            <person name="Kugler K."/>
            <person name="Rivarola-Duarte L."/>
            <person name="Spannagl M."/>
            <person name="Mayer K.F.X."/>
            <person name="Lu F.H."/>
            <person name="Bevan M.W."/>
            <person name="Leroy P."/>
            <person name="Li P."/>
            <person name="You F.M."/>
            <person name="Sun Q."/>
            <person name="Liu Z."/>
            <person name="Lyons E."/>
            <person name="Wicker T."/>
            <person name="Salzberg S.L."/>
            <person name="Devos K.M."/>
            <person name="Dvorak J."/>
        </authorList>
    </citation>
    <scope>NUCLEOTIDE SEQUENCE [LARGE SCALE GENOMIC DNA]</scope>
    <source>
        <strain evidence="1">cv. AL8/78</strain>
    </source>
</reference>
<sequence length="58" mass="6551">MLGWAHYRRLAQDSNPAVASSAARAIGELRKQWELEEGDSLRFVMNQNLISEETDSDS</sequence>
<dbReference type="PANTHER" id="PTHR36725:SF1">
    <property type="entry name" value="SENESCENCE-ASSOCIATED PROTEIN AAF, CHLOROLPLASTIC"/>
    <property type="match status" value="1"/>
</dbReference>
<reference evidence="2" key="2">
    <citation type="journal article" date="2017" name="Nat. Plants">
        <title>The Aegilops tauschii genome reveals multiple impacts of transposons.</title>
        <authorList>
            <person name="Zhao G."/>
            <person name="Zou C."/>
            <person name="Li K."/>
            <person name="Wang K."/>
            <person name="Li T."/>
            <person name="Gao L."/>
            <person name="Zhang X."/>
            <person name="Wang H."/>
            <person name="Yang Z."/>
            <person name="Liu X."/>
            <person name="Jiang W."/>
            <person name="Mao L."/>
            <person name="Kong X."/>
            <person name="Jiao Y."/>
            <person name="Jia J."/>
        </authorList>
    </citation>
    <scope>NUCLEOTIDE SEQUENCE [LARGE SCALE GENOMIC DNA]</scope>
    <source>
        <strain evidence="2">cv. AL8/78</strain>
    </source>
</reference>
<dbReference type="InterPro" id="IPR044973">
    <property type="entry name" value="AAF-like"/>
</dbReference>
<organism evidence="1 2">
    <name type="scientific">Aegilops tauschii subsp. strangulata</name>
    <name type="common">Goatgrass</name>
    <dbReference type="NCBI Taxonomy" id="200361"/>
    <lineage>
        <taxon>Eukaryota</taxon>
        <taxon>Viridiplantae</taxon>
        <taxon>Streptophyta</taxon>
        <taxon>Embryophyta</taxon>
        <taxon>Tracheophyta</taxon>
        <taxon>Spermatophyta</taxon>
        <taxon>Magnoliopsida</taxon>
        <taxon>Liliopsida</taxon>
        <taxon>Poales</taxon>
        <taxon>Poaceae</taxon>
        <taxon>BOP clade</taxon>
        <taxon>Pooideae</taxon>
        <taxon>Triticodae</taxon>
        <taxon>Triticeae</taxon>
        <taxon>Triticinae</taxon>
        <taxon>Aegilops</taxon>
    </lineage>
</organism>
<dbReference type="GO" id="GO:0009507">
    <property type="term" value="C:chloroplast"/>
    <property type="evidence" value="ECO:0007669"/>
    <property type="project" value="TreeGrafter"/>
</dbReference>
<reference evidence="1" key="4">
    <citation type="submission" date="2019-03" db="UniProtKB">
        <authorList>
            <consortium name="EnsemblPlants"/>
        </authorList>
    </citation>
    <scope>IDENTIFICATION</scope>
</reference>
<dbReference type="AlphaFoldDB" id="A0A453NTS0"/>
<dbReference type="Gramene" id="AET6Gv20476600.24">
    <property type="protein sequence ID" value="AET6Gv20476600.24"/>
    <property type="gene ID" value="AET6Gv20476600"/>
</dbReference>
<dbReference type="GO" id="GO:0010150">
    <property type="term" value="P:leaf senescence"/>
    <property type="evidence" value="ECO:0007669"/>
    <property type="project" value="InterPro"/>
</dbReference>
<keyword evidence="2" id="KW-1185">Reference proteome</keyword>
<protein>
    <submittedName>
        <fullName evidence="1">Uncharacterized protein</fullName>
    </submittedName>
</protein>
<reference evidence="1" key="5">
    <citation type="journal article" date="2021" name="G3 (Bethesda)">
        <title>Aegilops tauschii genome assembly Aet v5.0 features greater sequence contiguity and improved annotation.</title>
        <authorList>
            <person name="Wang L."/>
            <person name="Zhu T."/>
            <person name="Rodriguez J.C."/>
            <person name="Deal K.R."/>
            <person name="Dubcovsky J."/>
            <person name="McGuire P.E."/>
            <person name="Lux T."/>
            <person name="Spannagl M."/>
            <person name="Mayer K.F.X."/>
            <person name="Baldrich P."/>
            <person name="Meyers B.C."/>
            <person name="Huo N."/>
            <person name="Gu Y.Q."/>
            <person name="Zhou H."/>
            <person name="Devos K.M."/>
            <person name="Bennetzen J.L."/>
            <person name="Unver T."/>
            <person name="Budak H."/>
            <person name="Gulick P.J."/>
            <person name="Galiba G."/>
            <person name="Kalapos B."/>
            <person name="Nelson D.R."/>
            <person name="Li P."/>
            <person name="You F.M."/>
            <person name="Luo M.C."/>
            <person name="Dvorak J."/>
        </authorList>
    </citation>
    <scope>NUCLEOTIDE SEQUENCE [LARGE SCALE GENOMIC DNA]</scope>
    <source>
        <strain evidence="1">cv. AL8/78</strain>
    </source>
</reference>
<evidence type="ECO:0000313" key="2">
    <source>
        <dbReference type="Proteomes" id="UP000015105"/>
    </source>
</evidence>
<accession>A0A453NTS0</accession>
<dbReference type="Proteomes" id="UP000015105">
    <property type="component" value="Chromosome 6D"/>
</dbReference>
<proteinExistence type="predicted"/>
<name>A0A453NTS0_AEGTS</name>
<reference evidence="2" key="1">
    <citation type="journal article" date="2014" name="Science">
        <title>Ancient hybridizations among the ancestral genomes of bread wheat.</title>
        <authorList>
            <consortium name="International Wheat Genome Sequencing Consortium,"/>
            <person name="Marcussen T."/>
            <person name="Sandve S.R."/>
            <person name="Heier L."/>
            <person name="Spannagl M."/>
            <person name="Pfeifer M."/>
            <person name="Jakobsen K.S."/>
            <person name="Wulff B.B."/>
            <person name="Steuernagel B."/>
            <person name="Mayer K.F."/>
            <person name="Olsen O.A."/>
        </authorList>
    </citation>
    <scope>NUCLEOTIDE SEQUENCE [LARGE SCALE GENOMIC DNA]</scope>
    <source>
        <strain evidence="2">cv. AL8/78</strain>
    </source>
</reference>
<evidence type="ECO:0000313" key="1">
    <source>
        <dbReference type="EnsemblPlants" id="AET6Gv20476600.24"/>
    </source>
</evidence>